<feature type="region of interest" description="Disordered" evidence="1">
    <location>
        <begin position="1"/>
        <end position="51"/>
    </location>
</feature>
<name>A0AA85BC12_9TREM</name>
<feature type="compositionally biased region" description="Polar residues" evidence="1">
    <location>
        <begin position="1"/>
        <end position="19"/>
    </location>
</feature>
<evidence type="ECO:0000313" key="2">
    <source>
        <dbReference type="Proteomes" id="UP000050791"/>
    </source>
</evidence>
<dbReference type="Proteomes" id="UP000050791">
    <property type="component" value="Unassembled WGS sequence"/>
</dbReference>
<proteinExistence type="predicted"/>
<evidence type="ECO:0000256" key="1">
    <source>
        <dbReference type="SAM" id="MobiDB-lite"/>
    </source>
</evidence>
<sequence>MLQQQSLTNRSISNMTTEYLHSDHKSQLVTSRQSSHPVKSALPGRRNDVNSNLMTTISHYPTELLQQQQQQQPGLLLQVLPQEYLANYAQNLAKLNVIKILEI</sequence>
<evidence type="ECO:0000313" key="3">
    <source>
        <dbReference type="WBParaSite" id="SMTH1_45880.1"/>
    </source>
</evidence>
<organism evidence="2 3">
    <name type="scientific">Schistosoma mattheei</name>
    <dbReference type="NCBI Taxonomy" id="31246"/>
    <lineage>
        <taxon>Eukaryota</taxon>
        <taxon>Metazoa</taxon>
        <taxon>Spiralia</taxon>
        <taxon>Lophotrochozoa</taxon>
        <taxon>Platyhelminthes</taxon>
        <taxon>Trematoda</taxon>
        <taxon>Digenea</taxon>
        <taxon>Strigeidida</taxon>
        <taxon>Schistosomatoidea</taxon>
        <taxon>Schistosomatidae</taxon>
        <taxon>Schistosoma</taxon>
    </lineage>
</organism>
<accession>A0AA85BC12</accession>
<dbReference type="WBParaSite" id="SMTH1_45880.1">
    <property type="protein sequence ID" value="SMTH1_45880.1"/>
    <property type="gene ID" value="SMTH1_45880"/>
</dbReference>
<reference evidence="3" key="1">
    <citation type="submission" date="2023-11" db="UniProtKB">
        <authorList>
            <consortium name="WormBaseParasite"/>
        </authorList>
    </citation>
    <scope>IDENTIFICATION</scope>
</reference>
<feature type="compositionally biased region" description="Polar residues" evidence="1">
    <location>
        <begin position="27"/>
        <end position="37"/>
    </location>
</feature>
<dbReference type="AlphaFoldDB" id="A0AA85BC12"/>
<protein>
    <submittedName>
        <fullName evidence="3">Uncharacterized protein</fullName>
    </submittedName>
</protein>